<dbReference type="InterPro" id="IPR019458">
    <property type="entry name" value="Est1-like_N"/>
</dbReference>
<dbReference type="InterPro" id="IPR018834">
    <property type="entry name" value="DNA/RNA-bd_Est1-type"/>
</dbReference>
<dbReference type="Gene3D" id="1.25.40.10">
    <property type="entry name" value="Tetratricopeptide repeat domain"/>
    <property type="match status" value="1"/>
</dbReference>
<feature type="region of interest" description="Disordered" evidence="1">
    <location>
        <begin position="628"/>
        <end position="650"/>
    </location>
</feature>
<sequence length="829" mass="92280">MATVPNNDVKKPSMLEEEVRLHRALAAKDVNLGDVNNLLAALRSACRGPLIQNIVGAGPGAAPGLGGRLWEAHLKVNARFRKALSRMHGNRTRKLAPVEFRKLESHYIQFIKASQRFYRELIAHIRSLFEPVHEVELIAATHEFQHERYYNYGPKRQVDDATHERILTTCRATLIRLGDLSRYREMELTTNPRLRKWDKAIAYYNLASTICPDSGMPQNQLAIIGLAEGNHLEATYRLYRSAASRDPHPSAPENLHIEFKKILAAWARGEPLSIVNDVKSSVISLFIYFHAKCAQGIDFTEREEITNDILGQIQMDLKEGAFERSLLQKFALINIAAEHHARATAARSSSKKDGQLLFNALSFFRQLNMRFFIDLATILVSEMNNASRSDSAQKITPVMSCILPTMRHYSSWLLSSQDYMLSPSEHTSSNPLFKDLFGAYAGLLSALTSSFDIVQLGEVVTYLLEEDEEILGFVPLSNQFTTERFENEDGQRKARLHSVSERQPEDMEMMFRIKELVREGLALVVSQKVPILLLDKNNAATFVHRDDYIPESVPAAPMAAGPVQQKQLQHSAPALRDIDSNSNAPSMSYSLAMDRMVDNLVDFDIPNGTGNMVDVNAQMRENQPLQRPRLESSSANHTVQGHLPVDPNRTSYSPPTLPSIFNTPFAPQPSDAFLAGTETTHFLPPGQTAQHLQQTHNLPVSLGGQNASLPSSHMQTSRHNAIPNQMLGFPPEIPHVTDRPRRQPLAPPPGLGVSMPVANATTQFGSMSPFHSIQPPIHTGAPPMPSHVQRPPPGFPQFNQQWGDMNSENLWSTGRSGFGAVGSGRRQGG</sequence>
<protein>
    <submittedName>
        <fullName evidence="4">Telomerase activating protein Est1</fullName>
    </submittedName>
</protein>
<dbReference type="OrthoDB" id="69928at2759"/>
<organism evidence="4 5">
    <name type="scientific">Ascosphaera apis ARSEF 7405</name>
    <dbReference type="NCBI Taxonomy" id="392613"/>
    <lineage>
        <taxon>Eukaryota</taxon>
        <taxon>Fungi</taxon>
        <taxon>Dikarya</taxon>
        <taxon>Ascomycota</taxon>
        <taxon>Pezizomycotina</taxon>
        <taxon>Eurotiomycetes</taxon>
        <taxon>Eurotiomycetidae</taxon>
        <taxon>Onygenales</taxon>
        <taxon>Ascosphaeraceae</taxon>
        <taxon>Ascosphaera</taxon>
    </lineage>
</organism>
<feature type="domain" description="Telomerase activating protein Est1-like N-terminal" evidence="3">
    <location>
        <begin position="68"/>
        <end position="186"/>
    </location>
</feature>
<dbReference type="Proteomes" id="UP000242877">
    <property type="component" value="Unassembled WGS sequence"/>
</dbReference>
<keyword evidence="5" id="KW-1185">Reference proteome</keyword>
<feature type="domain" description="DNA/RNA-binding" evidence="2">
    <location>
        <begin position="200"/>
        <end position="480"/>
    </location>
</feature>
<dbReference type="Pfam" id="PF10373">
    <property type="entry name" value="EST1_DNA_bind"/>
    <property type="match status" value="1"/>
</dbReference>
<proteinExistence type="predicted"/>
<evidence type="ECO:0000259" key="3">
    <source>
        <dbReference type="Pfam" id="PF10374"/>
    </source>
</evidence>
<reference evidence="4 5" key="1">
    <citation type="journal article" date="2016" name="Genome Biol. Evol.">
        <title>Divergent and convergent evolution of fungal pathogenicity.</title>
        <authorList>
            <person name="Shang Y."/>
            <person name="Xiao G."/>
            <person name="Zheng P."/>
            <person name="Cen K."/>
            <person name="Zhan S."/>
            <person name="Wang C."/>
        </authorList>
    </citation>
    <scope>NUCLEOTIDE SEQUENCE [LARGE SCALE GENOMIC DNA]</scope>
    <source>
        <strain evidence="4 5">ARSEF 7405</strain>
    </source>
</reference>
<dbReference type="PANTHER" id="PTHR15696:SF36">
    <property type="entry name" value="NONSENSE-MEDIATED MRNA DECAY FACTOR"/>
    <property type="match status" value="1"/>
</dbReference>
<dbReference type="InterPro" id="IPR011990">
    <property type="entry name" value="TPR-like_helical_dom_sf"/>
</dbReference>
<dbReference type="InterPro" id="IPR045153">
    <property type="entry name" value="Est1/Ebs1-like"/>
</dbReference>
<dbReference type="PANTHER" id="PTHR15696">
    <property type="entry name" value="SMG-7 SUPPRESSOR WITH MORPHOLOGICAL EFFECT ON GENITALIA PROTEIN 7"/>
    <property type="match status" value="1"/>
</dbReference>
<comment type="caution">
    <text evidence="4">The sequence shown here is derived from an EMBL/GenBank/DDBJ whole genome shotgun (WGS) entry which is preliminary data.</text>
</comment>
<accession>A0A167VR14</accession>
<evidence type="ECO:0000313" key="4">
    <source>
        <dbReference type="EMBL" id="KZZ87884.1"/>
    </source>
</evidence>
<name>A0A167VR14_9EURO</name>
<dbReference type="EMBL" id="AZGZ01000030">
    <property type="protein sequence ID" value="KZZ87884.1"/>
    <property type="molecule type" value="Genomic_DNA"/>
</dbReference>
<evidence type="ECO:0000259" key="2">
    <source>
        <dbReference type="Pfam" id="PF10373"/>
    </source>
</evidence>
<gene>
    <name evidence="4" type="ORF">AAP_05368</name>
</gene>
<dbReference type="Pfam" id="PF10374">
    <property type="entry name" value="EST1"/>
    <property type="match status" value="1"/>
</dbReference>
<feature type="compositionally biased region" description="Polar residues" evidence="1">
    <location>
        <begin position="628"/>
        <end position="639"/>
    </location>
</feature>
<dbReference type="VEuPathDB" id="FungiDB:AAP_05368"/>
<dbReference type="SUPFAM" id="SSF48452">
    <property type="entry name" value="TPR-like"/>
    <property type="match status" value="1"/>
</dbReference>
<evidence type="ECO:0000313" key="5">
    <source>
        <dbReference type="Proteomes" id="UP000242877"/>
    </source>
</evidence>
<dbReference type="AlphaFoldDB" id="A0A167VR14"/>
<evidence type="ECO:0000256" key="1">
    <source>
        <dbReference type="SAM" id="MobiDB-lite"/>
    </source>
</evidence>